<keyword evidence="3" id="KW-1185">Reference proteome</keyword>
<organism evidence="2 3">
    <name type="scientific">Portunus trituberculatus</name>
    <name type="common">Swimming crab</name>
    <name type="synonym">Neptunus trituberculatus</name>
    <dbReference type="NCBI Taxonomy" id="210409"/>
    <lineage>
        <taxon>Eukaryota</taxon>
        <taxon>Metazoa</taxon>
        <taxon>Ecdysozoa</taxon>
        <taxon>Arthropoda</taxon>
        <taxon>Crustacea</taxon>
        <taxon>Multicrustacea</taxon>
        <taxon>Malacostraca</taxon>
        <taxon>Eumalacostraca</taxon>
        <taxon>Eucarida</taxon>
        <taxon>Decapoda</taxon>
        <taxon>Pleocyemata</taxon>
        <taxon>Brachyura</taxon>
        <taxon>Eubrachyura</taxon>
        <taxon>Portunoidea</taxon>
        <taxon>Portunidae</taxon>
        <taxon>Portuninae</taxon>
        <taxon>Portunus</taxon>
    </lineage>
</organism>
<dbReference type="Proteomes" id="UP000324222">
    <property type="component" value="Unassembled WGS sequence"/>
</dbReference>
<protein>
    <submittedName>
        <fullName evidence="2">Uncharacterized protein</fullName>
    </submittedName>
</protein>
<evidence type="ECO:0000256" key="1">
    <source>
        <dbReference type="SAM" id="MobiDB-lite"/>
    </source>
</evidence>
<accession>A0A5B7EWI0</accession>
<dbReference type="EMBL" id="VSRR010003809">
    <property type="protein sequence ID" value="MPC37537.1"/>
    <property type="molecule type" value="Genomic_DNA"/>
</dbReference>
<dbReference type="AlphaFoldDB" id="A0A5B7EWI0"/>
<name>A0A5B7EWI0_PORTR</name>
<feature type="region of interest" description="Disordered" evidence="1">
    <location>
        <begin position="25"/>
        <end position="44"/>
    </location>
</feature>
<evidence type="ECO:0000313" key="2">
    <source>
        <dbReference type="EMBL" id="MPC37537.1"/>
    </source>
</evidence>
<proteinExistence type="predicted"/>
<reference evidence="2 3" key="1">
    <citation type="submission" date="2019-05" db="EMBL/GenBank/DDBJ databases">
        <title>Another draft genome of Portunus trituberculatus and its Hox gene families provides insights of decapod evolution.</title>
        <authorList>
            <person name="Jeong J.-H."/>
            <person name="Song I."/>
            <person name="Kim S."/>
            <person name="Choi T."/>
            <person name="Kim D."/>
            <person name="Ryu S."/>
            <person name="Kim W."/>
        </authorList>
    </citation>
    <scope>NUCLEOTIDE SEQUENCE [LARGE SCALE GENOMIC DNA]</scope>
    <source>
        <tissue evidence="2">Muscle</tissue>
    </source>
</reference>
<gene>
    <name evidence="2" type="ORF">E2C01_031021</name>
</gene>
<comment type="caution">
    <text evidence="2">The sequence shown here is derived from an EMBL/GenBank/DDBJ whole genome shotgun (WGS) entry which is preliminary data.</text>
</comment>
<evidence type="ECO:0000313" key="3">
    <source>
        <dbReference type="Proteomes" id="UP000324222"/>
    </source>
</evidence>
<sequence>MCCAPAFHRALNRNKVLYNHHKAYTPHHPVNSRSPRNAPRSVEGSCSSVGNQVIFILILIR</sequence>